<dbReference type="GO" id="GO:0005737">
    <property type="term" value="C:cytoplasm"/>
    <property type="evidence" value="ECO:0007669"/>
    <property type="project" value="InterPro"/>
</dbReference>
<dbReference type="GO" id="GO:0030429">
    <property type="term" value="F:kynureninase activity"/>
    <property type="evidence" value="ECO:0007669"/>
    <property type="project" value="InterPro"/>
</dbReference>
<dbReference type="Proteomes" id="UP000710432">
    <property type="component" value="Unassembled WGS sequence"/>
</dbReference>
<keyword evidence="1" id="KW-0963">Cytoplasm</keyword>
<comment type="caution">
    <text evidence="6">The sequence shown here is derived from an EMBL/GenBank/DDBJ whole genome shotgun (WGS) entry which is preliminary data.</text>
</comment>
<dbReference type="InterPro" id="IPR015421">
    <property type="entry name" value="PyrdxlP-dep_Trfase_major"/>
</dbReference>
<protein>
    <submittedName>
        <fullName evidence="6">Kynureninase</fullName>
    </submittedName>
</protein>
<dbReference type="GO" id="GO:0019441">
    <property type="term" value="P:L-tryptophan catabolic process to kynurenine"/>
    <property type="evidence" value="ECO:0007669"/>
    <property type="project" value="TreeGrafter"/>
</dbReference>
<organism evidence="6 7">
    <name type="scientific">Microtus ochrogaster</name>
    <name type="common">Prairie vole</name>
    <dbReference type="NCBI Taxonomy" id="79684"/>
    <lineage>
        <taxon>Eukaryota</taxon>
        <taxon>Metazoa</taxon>
        <taxon>Chordata</taxon>
        <taxon>Craniata</taxon>
        <taxon>Vertebrata</taxon>
        <taxon>Euteleostomi</taxon>
        <taxon>Mammalia</taxon>
        <taxon>Eutheria</taxon>
        <taxon>Euarchontoglires</taxon>
        <taxon>Glires</taxon>
        <taxon>Rodentia</taxon>
        <taxon>Myomorpha</taxon>
        <taxon>Muroidea</taxon>
        <taxon>Cricetidae</taxon>
        <taxon>Arvicolinae</taxon>
        <taxon>Microtus</taxon>
    </lineage>
</organism>
<evidence type="ECO:0000256" key="3">
    <source>
        <dbReference type="ARBA" id="ARBA00022801"/>
    </source>
</evidence>
<dbReference type="Gene3D" id="3.40.640.10">
    <property type="entry name" value="Type I PLP-dependent aspartate aminotransferase-like (Major domain)"/>
    <property type="match status" value="1"/>
</dbReference>
<dbReference type="AlphaFoldDB" id="A0A8J6L4V3"/>
<keyword evidence="3" id="KW-0378">Hydrolase</keyword>
<keyword evidence="4" id="KW-0663">Pyridoxal phosphate</keyword>
<dbReference type="GO" id="GO:0043420">
    <property type="term" value="P:anthranilate metabolic process"/>
    <property type="evidence" value="ECO:0007669"/>
    <property type="project" value="TreeGrafter"/>
</dbReference>
<dbReference type="Pfam" id="PF22580">
    <property type="entry name" value="KYNU_C"/>
    <property type="match status" value="1"/>
</dbReference>
<feature type="transmembrane region" description="Helical" evidence="5">
    <location>
        <begin position="28"/>
        <end position="45"/>
    </location>
</feature>
<dbReference type="InterPro" id="IPR015422">
    <property type="entry name" value="PyrdxlP-dep_Trfase_small"/>
</dbReference>
<dbReference type="GO" id="GO:0009435">
    <property type="term" value="P:NAD+ biosynthetic process"/>
    <property type="evidence" value="ECO:0007669"/>
    <property type="project" value="InterPro"/>
</dbReference>
<reference evidence="6" key="1">
    <citation type="submission" date="2020-03" db="EMBL/GenBank/DDBJ databases">
        <title>Studies in the Genomics of Life Span.</title>
        <authorList>
            <person name="Glass D."/>
        </authorList>
    </citation>
    <scope>NUCLEOTIDE SEQUENCE</scope>
    <source>
        <strain evidence="6">LTLLF</strain>
        <tissue evidence="6">Muscle</tissue>
    </source>
</reference>
<dbReference type="InterPro" id="IPR015424">
    <property type="entry name" value="PyrdxlP-dep_Trfase"/>
</dbReference>
<keyword evidence="2" id="KW-0662">Pyridine nucleotide biosynthesis</keyword>
<sequence>MAKTHAGKTGQFGDRDQSQRNMTVNPNLLLNSFVIMPVIVLFHIFNVNNVDFSVQFKRLQLIPGASGFRISNPPILLVCPLHASLELFQQATMAALRRKSILLTGYLEYMLKQYRSKGNTGNKGPLVNIITPPRAEERGCQLTLTFSISKKGVFKELEKRGVVCDKREPDGIRVAPVPLYNSFHDVYKFVRLLAAILNSAKTSHVI</sequence>
<keyword evidence="5" id="KW-0472">Membrane</keyword>
<dbReference type="EMBL" id="JAATJU010000499">
    <property type="protein sequence ID" value="KAH0520839.1"/>
    <property type="molecule type" value="Genomic_DNA"/>
</dbReference>
<keyword evidence="5" id="KW-1133">Transmembrane helix</keyword>
<name>A0A8J6L4V3_MICOH</name>
<evidence type="ECO:0000313" key="6">
    <source>
        <dbReference type="EMBL" id="KAH0520839.1"/>
    </source>
</evidence>
<keyword evidence="5" id="KW-0812">Transmembrane</keyword>
<evidence type="ECO:0000313" key="7">
    <source>
        <dbReference type="Proteomes" id="UP000710432"/>
    </source>
</evidence>
<dbReference type="FunFam" id="3.90.1150.10:FF:000203">
    <property type="entry name" value="Kynureninase"/>
    <property type="match status" value="1"/>
</dbReference>
<dbReference type="SUPFAM" id="SSF53383">
    <property type="entry name" value="PLP-dependent transferases"/>
    <property type="match status" value="1"/>
</dbReference>
<dbReference type="PANTHER" id="PTHR14084">
    <property type="entry name" value="KYNURENINASE"/>
    <property type="match status" value="1"/>
</dbReference>
<evidence type="ECO:0000256" key="4">
    <source>
        <dbReference type="ARBA" id="ARBA00022898"/>
    </source>
</evidence>
<evidence type="ECO:0000256" key="5">
    <source>
        <dbReference type="SAM" id="Phobius"/>
    </source>
</evidence>
<dbReference type="GO" id="GO:0030170">
    <property type="term" value="F:pyridoxal phosphate binding"/>
    <property type="evidence" value="ECO:0007669"/>
    <property type="project" value="InterPro"/>
</dbReference>
<dbReference type="Gene3D" id="3.90.1150.10">
    <property type="entry name" value="Aspartate Aminotransferase, domain 1"/>
    <property type="match status" value="1"/>
</dbReference>
<gene>
    <name evidence="6" type="ORF">LTLLF_205440</name>
</gene>
<evidence type="ECO:0000256" key="2">
    <source>
        <dbReference type="ARBA" id="ARBA00022642"/>
    </source>
</evidence>
<accession>A0A8J6L4V3</accession>
<dbReference type="InterPro" id="IPR010111">
    <property type="entry name" value="Kynureninase"/>
</dbReference>
<dbReference type="PANTHER" id="PTHR14084:SF0">
    <property type="entry name" value="KYNURENINASE"/>
    <property type="match status" value="1"/>
</dbReference>
<proteinExistence type="predicted"/>
<evidence type="ECO:0000256" key="1">
    <source>
        <dbReference type="ARBA" id="ARBA00022490"/>
    </source>
</evidence>